<reference evidence="3 4" key="1">
    <citation type="journal article" date="2016" name="Appl. Environ. Microbiol.">
        <title>Lack of Overt Genome Reduction in the Bryostatin-Producing Bryozoan Symbiont "Candidatus Endobugula sertula".</title>
        <authorList>
            <person name="Miller I.J."/>
            <person name="Vanee N."/>
            <person name="Fong S.S."/>
            <person name="Lim-Fong G.E."/>
            <person name="Kwan J.C."/>
        </authorList>
    </citation>
    <scope>NUCLEOTIDE SEQUENCE [LARGE SCALE GENOMIC DNA]</scope>
    <source>
        <strain evidence="3">AB1-4</strain>
    </source>
</reference>
<dbReference type="STRING" id="62101.AB835_02230"/>
<dbReference type="InterPro" id="IPR019734">
    <property type="entry name" value="TPR_rpt"/>
</dbReference>
<accession>A0A1D2QT10</accession>
<dbReference type="PROSITE" id="PS50005">
    <property type="entry name" value="TPR"/>
    <property type="match status" value="1"/>
</dbReference>
<feature type="signal peptide" evidence="2">
    <location>
        <begin position="1"/>
        <end position="20"/>
    </location>
</feature>
<name>A0A1D2QT10_9GAMM</name>
<gene>
    <name evidence="3" type="ORF">AB835_02230</name>
</gene>
<organism evidence="3 4">
    <name type="scientific">Candidatus Endobugula sertula</name>
    <name type="common">Bugula neritina bacterial symbiont</name>
    <dbReference type="NCBI Taxonomy" id="62101"/>
    <lineage>
        <taxon>Bacteria</taxon>
        <taxon>Pseudomonadati</taxon>
        <taxon>Pseudomonadota</taxon>
        <taxon>Gammaproteobacteria</taxon>
        <taxon>Cellvibrionales</taxon>
        <taxon>Cellvibrionaceae</taxon>
        <taxon>Candidatus Endobugula</taxon>
    </lineage>
</organism>
<feature type="chain" id="PRO_5008906590" evidence="2">
    <location>
        <begin position="21"/>
        <end position="124"/>
    </location>
</feature>
<keyword evidence="2" id="KW-0732">Signal</keyword>
<dbReference type="AlphaFoldDB" id="A0A1D2QT10"/>
<comment type="caution">
    <text evidence="3">The sequence shown here is derived from an EMBL/GenBank/DDBJ whole genome shotgun (WGS) entry which is preliminary data.</text>
</comment>
<feature type="repeat" description="TPR" evidence="1">
    <location>
        <begin position="73"/>
        <end position="106"/>
    </location>
</feature>
<evidence type="ECO:0000313" key="3">
    <source>
        <dbReference type="EMBL" id="ODS24709.1"/>
    </source>
</evidence>
<dbReference type="Pfam" id="PF16068">
    <property type="entry name" value="DUF4810"/>
    <property type="match status" value="1"/>
</dbReference>
<dbReference type="PIRSF" id="PIRSF020555">
    <property type="entry name" value="UCP020555"/>
    <property type="match status" value="1"/>
</dbReference>
<evidence type="ECO:0000256" key="2">
    <source>
        <dbReference type="SAM" id="SignalP"/>
    </source>
</evidence>
<evidence type="ECO:0000256" key="1">
    <source>
        <dbReference type="PROSITE-ProRule" id="PRU00339"/>
    </source>
</evidence>
<dbReference type="Proteomes" id="UP000242502">
    <property type="component" value="Unassembled WGS sequence"/>
</dbReference>
<dbReference type="InterPro" id="IPR014508">
    <property type="entry name" value="UCP020555_TPR-like"/>
</dbReference>
<dbReference type="EMBL" id="MDLC01000005">
    <property type="protein sequence ID" value="ODS24709.1"/>
    <property type="molecule type" value="Genomic_DNA"/>
</dbReference>
<evidence type="ECO:0000313" key="4">
    <source>
        <dbReference type="Proteomes" id="UP000242502"/>
    </source>
</evidence>
<sequence length="124" mass="13844">MTHYLQYSGLGILFVLSLSACTTTNNDLYHWGHYESLIHTMYNEPGSATPEEQITTLQSDIEAAKGGNKPIPPGLYAHLGFMYSLTGNMASAVDFFNREKELFPESAVVIDRLTKRANNIRNSQ</sequence>
<proteinExistence type="predicted"/>
<protein>
    <submittedName>
        <fullName evidence="3">Uncharacterized protein</fullName>
    </submittedName>
</protein>
<keyword evidence="1" id="KW-0802">TPR repeat</keyword>